<dbReference type="AlphaFoldDB" id="A0A091TFL8"/>
<accession>A0A091TFL8</accession>
<feature type="non-terminal residue" evidence="1">
    <location>
        <position position="1"/>
    </location>
</feature>
<feature type="non-terminal residue" evidence="1">
    <location>
        <position position="56"/>
    </location>
</feature>
<proteinExistence type="predicted"/>
<keyword evidence="2" id="KW-1185">Reference proteome</keyword>
<evidence type="ECO:0000313" key="2">
    <source>
        <dbReference type="Proteomes" id="UP000054150"/>
    </source>
</evidence>
<evidence type="ECO:0000313" key="1">
    <source>
        <dbReference type="EMBL" id="KFQ57586.1"/>
    </source>
</evidence>
<sequence>NNKLSSTSKYFDISIPHIPVGTVVSSSIVWNYIFYCKNTPSLARSAFNHVPARLKA</sequence>
<reference evidence="1 2" key="1">
    <citation type="submission" date="2014-04" db="EMBL/GenBank/DDBJ databases">
        <title>Genome evolution of avian class.</title>
        <authorList>
            <person name="Zhang G."/>
            <person name="Li C."/>
        </authorList>
    </citation>
    <scope>NUCLEOTIDE SEQUENCE [LARGE SCALE GENOMIC DNA]</scope>
    <source>
        <strain evidence="1">BGI_N334</strain>
    </source>
</reference>
<gene>
    <name evidence="1" type="ORF">N334_03105</name>
</gene>
<organism evidence="1 2">
    <name type="scientific">Pelecanus crispus</name>
    <name type="common">Dalmatian pelican</name>
    <dbReference type="NCBI Taxonomy" id="36300"/>
    <lineage>
        <taxon>Eukaryota</taxon>
        <taxon>Metazoa</taxon>
        <taxon>Chordata</taxon>
        <taxon>Craniata</taxon>
        <taxon>Vertebrata</taxon>
        <taxon>Euteleostomi</taxon>
        <taxon>Archelosauria</taxon>
        <taxon>Archosauria</taxon>
        <taxon>Dinosauria</taxon>
        <taxon>Saurischia</taxon>
        <taxon>Theropoda</taxon>
        <taxon>Coelurosauria</taxon>
        <taxon>Aves</taxon>
        <taxon>Neognathae</taxon>
        <taxon>Neoaves</taxon>
        <taxon>Aequornithes</taxon>
        <taxon>Pelecaniformes</taxon>
        <taxon>Pelecanidae</taxon>
        <taxon>Pelecanus</taxon>
    </lineage>
</organism>
<protein>
    <submittedName>
        <fullName evidence="1">Uncharacterized protein</fullName>
    </submittedName>
</protein>
<name>A0A091TFL8_PELCR</name>
<dbReference type="EMBL" id="KK471229">
    <property type="protein sequence ID" value="KFQ57586.1"/>
    <property type="molecule type" value="Genomic_DNA"/>
</dbReference>
<dbReference type="Proteomes" id="UP000054150">
    <property type="component" value="Unassembled WGS sequence"/>
</dbReference>